<dbReference type="SUPFAM" id="SSF52540">
    <property type="entry name" value="P-loop containing nucleoside triphosphate hydrolases"/>
    <property type="match status" value="1"/>
</dbReference>
<evidence type="ECO:0000259" key="3">
    <source>
        <dbReference type="PROSITE" id="PS50893"/>
    </source>
</evidence>
<feature type="domain" description="ABC transporter" evidence="3">
    <location>
        <begin position="406"/>
        <end position="631"/>
    </location>
</feature>
<dbReference type="GO" id="GO:0071949">
    <property type="term" value="F:FAD binding"/>
    <property type="evidence" value="ECO:0007669"/>
    <property type="project" value="InterPro"/>
</dbReference>
<organism evidence="4 5">
    <name type="scientific">Psychromarinibacter sediminicola</name>
    <dbReference type="NCBI Taxonomy" id="3033385"/>
    <lineage>
        <taxon>Bacteria</taxon>
        <taxon>Pseudomonadati</taxon>
        <taxon>Pseudomonadota</taxon>
        <taxon>Alphaproteobacteria</taxon>
        <taxon>Rhodobacterales</taxon>
        <taxon>Paracoccaceae</taxon>
        <taxon>Psychromarinibacter</taxon>
    </lineage>
</organism>
<name>A0AAE3NX49_9RHOB</name>
<dbReference type="EMBL" id="JARGYC010000054">
    <property type="protein sequence ID" value="MDF0602565.1"/>
    <property type="molecule type" value="Genomic_DNA"/>
</dbReference>
<dbReference type="SMART" id="SM00382">
    <property type="entry name" value="AAA"/>
    <property type="match status" value="1"/>
</dbReference>
<dbReference type="Proteomes" id="UP001220964">
    <property type="component" value="Unassembled WGS sequence"/>
</dbReference>
<dbReference type="InterPro" id="IPR003439">
    <property type="entry name" value="ABC_transporter-like_ATP-bd"/>
</dbReference>
<proteinExistence type="predicted"/>
<comment type="caution">
    <text evidence="4">The sequence shown here is derived from an EMBL/GenBank/DDBJ whole genome shotgun (WGS) entry which is preliminary data.</text>
</comment>
<keyword evidence="1" id="KW-0547">Nucleotide-binding</keyword>
<dbReference type="PROSITE" id="PS00211">
    <property type="entry name" value="ABC_TRANSPORTER_1"/>
    <property type="match status" value="1"/>
</dbReference>
<dbReference type="Gene3D" id="3.50.50.60">
    <property type="entry name" value="FAD/NAD(P)-binding domain"/>
    <property type="match status" value="1"/>
</dbReference>
<protein>
    <submittedName>
        <fullName evidence="4">ATP-binding cassette domain-containing protein</fullName>
    </submittedName>
</protein>
<gene>
    <name evidence="4" type="ORF">P1J78_17640</name>
</gene>
<dbReference type="GO" id="GO:0005524">
    <property type="term" value="F:ATP binding"/>
    <property type="evidence" value="ECO:0007669"/>
    <property type="project" value="UniProtKB-KW"/>
</dbReference>
<dbReference type="RefSeq" id="WP_275568693.1">
    <property type="nucleotide sequence ID" value="NZ_JARGYC010000054.1"/>
</dbReference>
<dbReference type="InterPro" id="IPR003593">
    <property type="entry name" value="AAA+_ATPase"/>
</dbReference>
<dbReference type="PRINTS" id="PR00420">
    <property type="entry name" value="RNGMNOXGNASE"/>
</dbReference>
<dbReference type="SUPFAM" id="SSF51905">
    <property type="entry name" value="FAD/NAD(P)-binding domain"/>
    <property type="match status" value="1"/>
</dbReference>
<dbReference type="Pfam" id="PF01494">
    <property type="entry name" value="FAD_binding_3"/>
    <property type="match status" value="1"/>
</dbReference>
<reference evidence="4" key="1">
    <citation type="submission" date="2023-03" db="EMBL/GenBank/DDBJ databases">
        <title>Multiphase analysis and comparison of six strains from genera Psychromarinibacter, Lutimaribacter, and Maritimibacter, including a novel species: Psychromarinibacter sediminicola sp. nov.</title>
        <authorList>
            <person name="Wang Y.-H."/>
            <person name="Ye M.-Q."/>
            <person name="Du Z.-J."/>
        </authorList>
    </citation>
    <scope>NUCLEOTIDE SEQUENCE</scope>
    <source>
        <strain evidence="4">C21-152</strain>
    </source>
</reference>
<dbReference type="Pfam" id="PF00005">
    <property type="entry name" value="ABC_tran"/>
    <property type="match status" value="1"/>
</dbReference>
<evidence type="ECO:0000313" key="5">
    <source>
        <dbReference type="Proteomes" id="UP001220964"/>
    </source>
</evidence>
<evidence type="ECO:0000256" key="2">
    <source>
        <dbReference type="ARBA" id="ARBA00022840"/>
    </source>
</evidence>
<dbReference type="Gene3D" id="3.40.50.300">
    <property type="entry name" value="P-loop containing nucleotide triphosphate hydrolases"/>
    <property type="match status" value="1"/>
</dbReference>
<dbReference type="InterPro" id="IPR051704">
    <property type="entry name" value="FAD_aromatic-hydroxylase"/>
</dbReference>
<dbReference type="GO" id="GO:0016887">
    <property type="term" value="F:ATP hydrolysis activity"/>
    <property type="evidence" value="ECO:0007669"/>
    <property type="project" value="InterPro"/>
</dbReference>
<dbReference type="InterPro" id="IPR036188">
    <property type="entry name" value="FAD/NAD-bd_sf"/>
</dbReference>
<evidence type="ECO:0000313" key="4">
    <source>
        <dbReference type="EMBL" id="MDF0602565.1"/>
    </source>
</evidence>
<dbReference type="InterPro" id="IPR002938">
    <property type="entry name" value="FAD-bd"/>
</dbReference>
<dbReference type="CDD" id="cd03230">
    <property type="entry name" value="ABC_DR_subfamily_A"/>
    <property type="match status" value="1"/>
</dbReference>
<accession>A0AAE3NX49</accession>
<sequence>MDAAPASGPRVAIIGAGIAGLTAAFWLRRTGARPVVFEARPSFQPAGFPINLFGHALTVLDRMGLGDRLTAAAMPVDRLTMMTPAGRVIRSDDISGFSRMEGHGLYLDRVDLHHALYDAVRDDTAIRFGQEVADIQRQGSEIVLADGTVRPADLTLAADGLHSATRDWLFGAAPLHAADAAFTVALMPGTLVPAGESFSLIGPGRTMAVTGLPDGRTSAIFWVRQTVAEAAGADTPIERLRRMYEDFGWKTAEVIDAAAQTEHLYTDRVLQVRLPQWHRGRTVLIGDAAYAASPISSRGAGLAIVGAYLFAQALAETGDARTAALRFERRLRAGVERIQETALKNVPMMIPETAGQAGMQRAFLRLMPAAMMQRAMAQQFTQQEVDSLDTTGAPARVRGPAGEPVLTVSGVCKRYGTADALKGLSFEVRRGEIFGLLGPNGAGKTTALEIIEGLRAPDAGTVAIGAAGHPAGSAAAKELLGVQLQASAIYDRIRLDEAMRLFAGYYRTHADIDALLTQAGLGLRRDATFGTLSFGQQKRFSLALALVNAPEIVVLDEPTAGLDPDARRSICDQIAEMRAEGRAVLMSTHHMSEADALCDRVLILDKGRTIETGRPADLIAGAGLGARLALTPGDILARSDVAGLAHVTGCHHENGQLIVDTDAPERTLARLAALASERQVSLNEITIRQASLEDLFFERTGRRLDA</sequence>
<dbReference type="InterPro" id="IPR017871">
    <property type="entry name" value="ABC_transporter-like_CS"/>
</dbReference>
<keyword evidence="2 4" id="KW-0067">ATP-binding</keyword>
<keyword evidence="5" id="KW-1185">Reference proteome</keyword>
<dbReference type="AlphaFoldDB" id="A0AAE3NX49"/>
<dbReference type="InterPro" id="IPR027417">
    <property type="entry name" value="P-loop_NTPase"/>
</dbReference>
<dbReference type="PANTHER" id="PTHR46865">
    <property type="entry name" value="OXIDOREDUCTASE-RELATED"/>
    <property type="match status" value="1"/>
</dbReference>
<evidence type="ECO:0000256" key="1">
    <source>
        <dbReference type="ARBA" id="ARBA00022741"/>
    </source>
</evidence>
<dbReference type="PROSITE" id="PS50893">
    <property type="entry name" value="ABC_TRANSPORTER_2"/>
    <property type="match status" value="1"/>
</dbReference>